<comment type="caution">
    <text evidence="1">The sequence shown here is derived from an EMBL/GenBank/DDBJ whole genome shotgun (WGS) entry which is preliminary data.</text>
</comment>
<keyword evidence="2" id="KW-1185">Reference proteome</keyword>
<sequence length="63" mass="6971">MILVLMSEQAGVKMDARTVMVGRDHAGGLFVWNRELRLAGLVQMERYSNPLVLVVVNMVDAVA</sequence>
<organism evidence="1 2">
    <name type="scientific">Dictyobacter arantiisoli</name>
    <dbReference type="NCBI Taxonomy" id="2014874"/>
    <lineage>
        <taxon>Bacteria</taxon>
        <taxon>Bacillati</taxon>
        <taxon>Chloroflexota</taxon>
        <taxon>Ktedonobacteria</taxon>
        <taxon>Ktedonobacterales</taxon>
        <taxon>Dictyobacteraceae</taxon>
        <taxon>Dictyobacter</taxon>
    </lineage>
</organism>
<accession>A0A5A5TC99</accession>
<dbReference type="Proteomes" id="UP000322530">
    <property type="component" value="Unassembled WGS sequence"/>
</dbReference>
<protein>
    <submittedName>
        <fullName evidence="1">Uncharacterized protein</fullName>
    </submittedName>
</protein>
<dbReference type="AlphaFoldDB" id="A0A5A5TC99"/>
<proteinExistence type="predicted"/>
<gene>
    <name evidence="1" type="ORF">KDI_25720</name>
</gene>
<reference evidence="1 2" key="1">
    <citation type="submission" date="2019-01" db="EMBL/GenBank/DDBJ databases">
        <title>Draft genome sequence of Dictyobacter sp. Uno17.</title>
        <authorList>
            <person name="Wang C.M."/>
            <person name="Zheng Y."/>
            <person name="Sakai Y."/>
            <person name="Abe K."/>
            <person name="Yokota A."/>
            <person name="Yabe S."/>
        </authorList>
    </citation>
    <scope>NUCLEOTIDE SEQUENCE [LARGE SCALE GENOMIC DNA]</scope>
    <source>
        <strain evidence="1 2">Uno17</strain>
    </source>
</reference>
<dbReference type="EMBL" id="BIXY01000034">
    <property type="protein sequence ID" value="GCF09008.1"/>
    <property type="molecule type" value="Genomic_DNA"/>
</dbReference>
<evidence type="ECO:0000313" key="2">
    <source>
        <dbReference type="Proteomes" id="UP000322530"/>
    </source>
</evidence>
<evidence type="ECO:0000313" key="1">
    <source>
        <dbReference type="EMBL" id="GCF09008.1"/>
    </source>
</evidence>
<name>A0A5A5TC99_9CHLR</name>